<evidence type="ECO:0000313" key="3">
    <source>
        <dbReference type="EMBL" id="VFT77338.1"/>
    </source>
</evidence>
<dbReference type="Proteomes" id="UP000332933">
    <property type="component" value="Unassembled WGS sequence"/>
</dbReference>
<dbReference type="AlphaFoldDB" id="A0A485K2W7"/>
<dbReference type="EMBL" id="CAADRA010000004">
    <property type="protein sequence ID" value="VFT77338.1"/>
    <property type="molecule type" value="Genomic_DNA"/>
</dbReference>
<reference evidence="2" key="2">
    <citation type="submission" date="2019-06" db="EMBL/GenBank/DDBJ databases">
        <title>Genomics analysis of Aphanomyces spp. identifies a new class of oomycete effector associated with host adaptation.</title>
        <authorList>
            <person name="Gaulin E."/>
        </authorList>
    </citation>
    <scope>NUCLEOTIDE SEQUENCE</scope>
    <source>
        <strain evidence="2">CBS 578.67</strain>
    </source>
</reference>
<keyword evidence="4" id="KW-1185">Reference proteome</keyword>
<protein>
    <submittedName>
        <fullName evidence="3">Aste57867_112 protein</fullName>
    </submittedName>
</protein>
<sequence length="431" mass="47832">MEVLRALSTMSVEALFHDHVFGHPTMLDDNFSSSSSDASVGPWSAPLSTETREEKLFELFTAYAMQISPEDPTTIRLVNVIKLLHDCGVVQDTVATSSAAARDRGPLQSVPGTAGEPLTIRDVEIVASKLMHTSTTGSKLAYEPFLKLLWDLALHANPGTPPAVAFKLLVDQCVRNQPRTKARVRTNVDDAYKRADKVFAFFEPSLVEIFKFYANATHTTSCKTRNRLKATAPPLSKPPSMPPPSKKKSPPANILLYLNYHDTFAFARKFGLVTHGGVTVAEFAASYMESVEKVKNTTRQLTYLGFCHLLVRLALRLFGDAPVPTPVQLKALFQFMWLNSLDTSAAETTKLCGHRDHNATMLHGEGTTLFRTLFLKQWKKDNFVDYAAQVQSRPAAVARNTAIKKVLADVWPVHFTRPKALLEPMAFTWSP</sequence>
<dbReference type="EMBL" id="VJMH01000004">
    <property type="protein sequence ID" value="KAF0720687.1"/>
    <property type="molecule type" value="Genomic_DNA"/>
</dbReference>
<evidence type="ECO:0000313" key="2">
    <source>
        <dbReference type="EMBL" id="KAF0720687.1"/>
    </source>
</evidence>
<feature type="region of interest" description="Disordered" evidence="1">
    <location>
        <begin position="224"/>
        <end position="248"/>
    </location>
</feature>
<reference evidence="3 4" key="1">
    <citation type="submission" date="2019-03" db="EMBL/GenBank/DDBJ databases">
        <authorList>
            <person name="Gaulin E."/>
            <person name="Dumas B."/>
        </authorList>
    </citation>
    <scope>NUCLEOTIDE SEQUENCE [LARGE SCALE GENOMIC DNA]</scope>
    <source>
        <strain evidence="3">CBS 568.67</strain>
    </source>
</reference>
<organism evidence="3 4">
    <name type="scientific">Aphanomyces stellatus</name>
    <dbReference type="NCBI Taxonomy" id="120398"/>
    <lineage>
        <taxon>Eukaryota</taxon>
        <taxon>Sar</taxon>
        <taxon>Stramenopiles</taxon>
        <taxon>Oomycota</taxon>
        <taxon>Saprolegniomycetes</taxon>
        <taxon>Saprolegniales</taxon>
        <taxon>Verrucalvaceae</taxon>
        <taxon>Aphanomyces</taxon>
    </lineage>
</organism>
<name>A0A485K2W7_9STRA</name>
<proteinExistence type="predicted"/>
<gene>
    <name evidence="3" type="primary">Aste57867_112</name>
    <name evidence="2" type="ORF">As57867_000112</name>
    <name evidence="3" type="ORF">ASTE57867_112</name>
</gene>
<feature type="compositionally biased region" description="Pro residues" evidence="1">
    <location>
        <begin position="235"/>
        <end position="244"/>
    </location>
</feature>
<dbReference type="OrthoDB" id="64117at2759"/>
<accession>A0A485K2W7</accession>
<evidence type="ECO:0000313" key="4">
    <source>
        <dbReference type="Proteomes" id="UP000332933"/>
    </source>
</evidence>
<evidence type="ECO:0000256" key="1">
    <source>
        <dbReference type="SAM" id="MobiDB-lite"/>
    </source>
</evidence>